<organism evidence="2 3">
    <name type="scientific">Colletotrichum asianum</name>
    <dbReference type="NCBI Taxonomy" id="702518"/>
    <lineage>
        <taxon>Eukaryota</taxon>
        <taxon>Fungi</taxon>
        <taxon>Dikarya</taxon>
        <taxon>Ascomycota</taxon>
        <taxon>Pezizomycotina</taxon>
        <taxon>Sordariomycetes</taxon>
        <taxon>Hypocreomycetidae</taxon>
        <taxon>Glomerellales</taxon>
        <taxon>Glomerellaceae</taxon>
        <taxon>Colletotrichum</taxon>
        <taxon>Colletotrichum gloeosporioides species complex</taxon>
    </lineage>
</organism>
<dbReference type="AlphaFoldDB" id="A0A8H3WAV3"/>
<protein>
    <submittedName>
        <fullName evidence="2">Uncharacterized protein</fullName>
    </submittedName>
</protein>
<comment type="caution">
    <text evidence="2">The sequence shown here is derived from an EMBL/GenBank/DDBJ whole genome shotgun (WGS) entry which is preliminary data.</text>
</comment>
<dbReference type="OrthoDB" id="4843205at2759"/>
<proteinExistence type="predicted"/>
<evidence type="ECO:0000313" key="2">
    <source>
        <dbReference type="EMBL" id="KAF0321347.1"/>
    </source>
</evidence>
<accession>A0A8H3WAV3</accession>
<name>A0A8H3WAV3_9PEZI</name>
<evidence type="ECO:0000256" key="1">
    <source>
        <dbReference type="SAM" id="MobiDB-lite"/>
    </source>
</evidence>
<feature type="region of interest" description="Disordered" evidence="1">
    <location>
        <begin position="1"/>
        <end position="24"/>
    </location>
</feature>
<keyword evidence="3" id="KW-1185">Reference proteome</keyword>
<evidence type="ECO:0000313" key="3">
    <source>
        <dbReference type="Proteomes" id="UP000434172"/>
    </source>
</evidence>
<reference evidence="2 3" key="1">
    <citation type="submission" date="2019-12" db="EMBL/GenBank/DDBJ databases">
        <title>A genome sequence resource for the geographically widespread anthracnose pathogen Colletotrichum asianum.</title>
        <authorList>
            <person name="Meng Y."/>
        </authorList>
    </citation>
    <scope>NUCLEOTIDE SEQUENCE [LARGE SCALE GENOMIC DNA]</scope>
    <source>
        <strain evidence="2 3">ICMP 18580</strain>
    </source>
</reference>
<gene>
    <name evidence="2" type="ORF">GQ607_011350</name>
</gene>
<dbReference type="Proteomes" id="UP000434172">
    <property type="component" value="Unassembled WGS sequence"/>
</dbReference>
<dbReference type="EMBL" id="WOWK01000072">
    <property type="protein sequence ID" value="KAF0321347.1"/>
    <property type="molecule type" value="Genomic_DNA"/>
</dbReference>
<sequence>MPGHKHSSSSSRGTGGSSKRPSKPAVTYTWVWYCSNCSTGPLNASTDSACPSCQHWRCEYCSVQQVALPANR</sequence>